<organism evidence="3 4">
    <name type="scientific">Erythranthe guttata</name>
    <name type="common">Yellow monkey flower</name>
    <name type="synonym">Mimulus guttatus</name>
    <dbReference type="NCBI Taxonomy" id="4155"/>
    <lineage>
        <taxon>Eukaryota</taxon>
        <taxon>Viridiplantae</taxon>
        <taxon>Streptophyta</taxon>
        <taxon>Embryophyta</taxon>
        <taxon>Tracheophyta</taxon>
        <taxon>Spermatophyta</taxon>
        <taxon>Magnoliopsida</taxon>
        <taxon>eudicotyledons</taxon>
        <taxon>Gunneridae</taxon>
        <taxon>Pentapetalae</taxon>
        <taxon>asterids</taxon>
        <taxon>lamiids</taxon>
        <taxon>Lamiales</taxon>
        <taxon>Phrymaceae</taxon>
        <taxon>Erythranthe</taxon>
    </lineage>
</organism>
<protein>
    <submittedName>
        <fullName evidence="3">Uncharacterized protein</fullName>
    </submittedName>
</protein>
<dbReference type="EMBL" id="KI630858">
    <property type="protein sequence ID" value="EYU32360.1"/>
    <property type="molecule type" value="Genomic_DNA"/>
</dbReference>
<evidence type="ECO:0000313" key="4">
    <source>
        <dbReference type="Proteomes" id="UP000030748"/>
    </source>
</evidence>
<reference evidence="3 4" key="1">
    <citation type="journal article" date="2013" name="Proc. Natl. Acad. Sci. U.S.A.">
        <title>Fine-scale variation in meiotic recombination in Mimulus inferred from population shotgun sequencing.</title>
        <authorList>
            <person name="Hellsten U."/>
            <person name="Wright K.M."/>
            <person name="Jenkins J."/>
            <person name="Shu S."/>
            <person name="Yuan Y."/>
            <person name="Wessler S.R."/>
            <person name="Schmutz J."/>
            <person name="Willis J.H."/>
            <person name="Rokhsar D.S."/>
        </authorList>
    </citation>
    <scope>NUCLEOTIDE SEQUENCE [LARGE SCALE GENOMIC DNA]</scope>
    <source>
        <strain evidence="4">cv. DUN x IM62</strain>
    </source>
</reference>
<dbReference type="PhylomeDB" id="A0A022R0N7"/>
<dbReference type="GO" id="GO:0001709">
    <property type="term" value="P:cell fate determination"/>
    <property type="evidence" value="ECO:0000318"/>
    <property type="project" value="GO_Central"/>
</dbReference>
<dbReference type="InterPro" id="IPR040361">
    <property type="entry name" value="TPD1"/>
</dbReference>
<keyword evidence="1 2" id="KW-0732">Signal</keyword>
<dbReference type="Pfam" id="PF24068">
    <property type="entry name" value="TPD1_C"/>
    <property type="match status" value="1"/>
</dbReference>
<proteinExistence type="predicted"/>
<dbReference type="AlphaFoldDB" id="A0A022R0N7"/>
<gene>
    <name evidence="3" type="ORF">MIMGU_mgv1a016287mg</name>
</gene>
<evidence type="ECO:0000256" key="1">
    <source>
        <dbReference type="ARBA" id="ARBA00022729"/>
    </source>
</evidence>
<accession>A0A022R0N7</accession>
<evidence type="ECO:0000313" key="3">
    <source>
        <dbReference type="EMBL" id="EYU32360.1"/>
    </source>
</evidence>
<dbReference type="PANTHER" id="PTHR33184:SF72">
    <property type="entry name" value="BETA-1,3-N-ACETYLGLUCOSAMINYLTRANSFERASE FAMILY PROTEIN"/>
    <property type="match status" value="1"/>
</dbReference>
<sequence length="127" mass="13929">MGRGITCSVLCFIVLISLVIPKGLSEEYSPCPPKTIEIVQTQTSKTEWKVSVTNTCICTVFNVHLLCPKFESVVVGNKDQSVISEIDKSSKCLLNNGDNIVKSQVITFTYSGDRVNFALDTYNIACS</sequence>
<feature type="chain" id="PRO_5001504718" evidence="2">
    <location>
        <begin position="26"/>
        <end position="127"/>
    </location>
</feature>
<name>A0A022R0N7_ERYGU</name>
<dbReference type="PANTHER" id="PTHR33184">
    <property type="entry name" value="PROTEIN TAPETUM DETERMINANT 1-LIKE-RELATED"/>
    <property type="match status" value="1"/>
</dbReference>
<evidence type="ECO:0000256" key="2">
    <source>
        <dbReference type="SAM" id="SignalP"/>
    </source>
</evidence>
<feature type="signal peptide" evidence="2">
    <location>
        <begin position="1"/>
        <end position="25"/>
    </location>
</feature>
<dbReference type="Proteomes" id="UP000030748">
    <property type="component" value="Unassembled WGS sequence"/>
</dbReference>
<keyword evidence="4" id="KW-1185">Reference proteome</keyword>